<keyword evidence="2" id="KW-1185">Reference proteome</keyword>
<accession>A0A516SCW3</accession>
<evidence type="ECO:0000313" key="2">
    <source>
        <dbReference type="Proteomes" id="UP000317550"/>
    </source>
</evidence>
<name>A0A516SCW3_9NEIS</name>
<dbReference type="AlphaFoldDB" id="A0A516SCW3"/>
<dbReference type="EMBL" id="CP041730">
    <property type="protein sequence ID" value="QDQ25993.1"/>
    <property type="molecule type" value="Genomic_DNA"/>
</dbReference>
<gene>
    <name evidence="1" type="ORF">FNU76_06300</name>
</gene>
<reference evidence="2" key="1">
    <citation type="submission" date="2019-07" db="EMBL/GenBank/DDBJ databases">
        <title>Chitinimonas sp. nov., isolated from Ny-Alesund, arctica soil.</title>
        <authorList>
            <person name="Xu Q."/>
            <person name="Peng F."/>
        </authorList>
    </citation>
    <scope>NUCLEOTIDE SEQUENCE [LARGE SCALE GENOMIC DNA]</scope>
    <source>
        <strain evidence="2">R3-44</strain>
    </source>
</reference>
<dbReference type="RefSeq" id="WP_143856916.1">
    <property type="nucleotide sequence ID" value="NZ_CP041730.1"/>
</dbReference>
<proteinExistence type="predicted"/>
<dbReference type="Proteomes" id="UP000317550">
    <property type="component" value="Chromosome"/>
</dbReference>
<protein>
    <submittedName>
        <fullName evidence="1">Uncharacterized protein</fullName>
    </submittedName>
</protein>
<sequence length="73" mass="8104">MTSVPGAPFPSRERLAVGKWMKVMGFFDLFPLYPVFPAIFDYLAKAAGRGQQKNKVKRGATSKHILFPVMAGM</sequence>
<organism evidence="1 2">
    <name type="scientific">Chitinimonas arctica</name>
    <dbReference type="NCBI Taxonomy" id="2594795"/>
    <lineage>
        <taxon>Bacteria</taxon>
        <taxon>Pseudomonadati</taxon>
        <taxon>Pseudomonadota</taxon>
        <taxon>Betaproteobacteria</taxon>
        <taxon>Neisseriales</taxon>
        <taxon>Chitinibacteraceae</taxon>
        <taxon>Chitinimonas</taxon>
    </lineage>
</organism>
<dbReference type="KEGG" id="cari:FNU76_06300"/>
<evidence type="ECO:0000313" key="1">
    <source>
        <dbReference type="EMBL" id="QDQ25993.1"/>
    </source>
</evidence>